<name>A0A1I2IG88_9FLAO</name>
<feature type="domain" description="N-acetyltransferase" evidence="2">
    <location>
        <begin position="7"/>
        <end position="157"/>
    </location>
</feature>
<dbReference type="STRING" id="935223.SAMN04488131_11959"/>
<dbReference type="GO" id="GO:0008080">
    <property type="term" value="F:N-acetyltransferase activity"/>
    <property type="evidence" value="ECO:0007669"/>
    <property type="project" value="InterPro"/>
</dbReference>
<protein>
    <submittedName>
        <fullName evidence="3">Acetyltransferase (GNAT) family protein</fullName>
    </submittedName>
</protein>
<keyword evidence="1 3" id="KW-0808">Transferase</keyword>
<dbReference type="PANTHER" id="PTHR13947">
    <property type="entry name" value="GNAT FAMILY N-ACETYLTRANSFERASE"/>
    <property type="match status" value="1"/>
</dbReference>
<organism evidence="3 4">
    <name type="scientific">Flavobacterium xueshanense</name>
    <dbReference type="NCBI Taxonomy" id="935223"/>
    <lineage>
        <taxon>Bacteria</taxon>
        <taxon>Pseudomonadati</taxon>
        <taxon>Bacteroidota</taxon>
        <taxon>Flavobacteriia</taxon>
        <taxon>Flavobacteriales</taxon>
        <taxon>Flavobacteriaceae</taxon>
        <taxon>Flavobacterium</taxon>
    </lineage>
</organism>
<dbReference type="OrthoDB" id="1431064at2"/>
<evidence type="ECO:0000259" key="2">
    <source>
        <dbReference type="PROSITE" id="PS51186"/>
    </source>
</evidence>
<dbReference type="SUPFAM" id="SSF55729">
    <property type="entry name" value="Acyl-CoA N-acyltransferases (Nat)"/>
    <property type="match status" value="1"/>
</dbReference>
<dbReference type="InterPro" id="IPR016181">
    <property type="entry name" value="Acyl_CoA_acyltransferase"/>
</dbReference>
<evidence type="ECO:0000313" key="4">
    <source>
        <dbReference type="Proteomes" id="UP000198596"/>
    </source>
</evidence>
<dbReference type="InterPro" id="IPR000182">
    <property type="entry name" value="GNAT_dom"/>
</dbReference>
<dbReference type="AlphaFoldDB" id="A0A1I2IG88"/>
<keyword evidence="4" id="KW-1185">Reference proteome</keyword>
<dbReference type="EMBL" id="FONQ01000019">
    <property type="protein sequence ID" value="SFF40077.1"/>
    <property type="molecule type" value="Genomic_DNA"/>
</dbReference>
<dbReference type="Pfam" id="PF00583">
    <property type="entry name" value="Acetyltransf_1"/>
    <property type="match status" value="1"/>
</dbReference>
<evidence type="ECO:0000313" key="3">
    <source>
        <dbReference type="EMBL" id="SFF40077.1"/>
    </source>
</evidence>
<dbReference type="PANTHER" id="PTHR13947:SF37">
    <property type="entry name" value="LD18367P"/>
    <property type="match status" value="1"/>
</dbReference>
<accession>A0A1I2IG88</accession>
<proteinExistence type="predicted"/>
<dbReference type="Proteomes" id="UP000198596">
    <property type="component" value="Unassembled WGS sequence"/>
</dbReference>
<sequence length="164" mass="18659">MNVDNTIAIIPFSPTYKEAVKILNLEWLQKHFRVEPKDEIVLSDPQGQIIDKGGMIFYAKYKDEIVGTVSLIKIDSTTFELSKMGVTDSAQGLGIGKKLILHCFDIAEAKGIEKLILYSNRKLLSAIHLYEKFGFVEIPLEDGVYERADIKMERIIRKDLLHSM</sequence>
<dbReference type="CDD" id="cd04301">
    <property type="entry name" value="NAT_SF"/>
    <property type="match status" value="1"/>
</dbReference>
<gene>
    <name evidence="3" type="ORF">SAMN04488131_11959</name>
</gene>
<reference evidence="4" key="1">
    <citation type="submission" date="2016-10" db="EMBL/GenBank/DDBJ databases">
        <authorList>
            <person name="Varghese N."/>
            <person name="Submissions S."/>
        </authorList>
    </citation>
    <scope>NUCLEOTIDE SEQUENCE [LARGE SCALE GENOMIC DNA]</scope>
    <source>
        <strain evidence="4">CGMCC 1.9227</strain>
    </source>
</reference>
<dbReference type="RefSeq" id="WP_091208391.1">
    <property type="nucleotide sequence ID" value="NZ_FONQ01000019.1"/>
</dbReference>
<dbReference type="PROSITE" id="PS51186">
    <property type="entry name" value="GNAT"/>
    <property type="match status" value="1"/>
</dbReference>
<evidence type="ECO:0000256" key="1">
    <source>
        <dbReference type="ARBA" id="ARBA00022679"/>
    </source>
</evidence>
<dbReference type="InterPro" id="IPR050769">
    <property type="entry name" value="NAT_camello-type"/>
</dbReference>
<dbReference type="Gene3D" id="3.40.630.30">
    <property type="match status" value="1"/>
</dbReference>